<dbReference type="InterPro" id="IPR018451">
    <property type="entry name" value="NAF/FISL_domain"/>
</dbReference>
<comment type="function">
    <text evidence="12">CIPK serine-threonine protein kinases interact with CBL proteins. Binding of a CBL protein to the regulatory NAF domain of CIPK protein lead to the activation of the kinase in a calcium-dependent manner.</text>
</comment>
<evidence type="ECO:0000256" key="12">
    <source>
        <dbReference type="ARBA" id="ARBA00058225"/>
    </source>
</evidence>
<evidence type="ECO:0000259" key="13">
    <source>
        <dbReference type="PROSITE" id="PS50011"/>
    </source>
</evidence>
<dbReference type="EC" id="2.7.11.1" evidence="3"/>
<dbReference type="GO" id="GO:0004674">
    <property type="term" value="F:protein serine/threonine kinase activity"/>
    <property type="evidence" value="ECO:0007669"/>
    <property type="project" value="UniProtKB-KW"/>
</dbReference>
<dbReference type="SUPFAM" id="SSF56112">
    <property type="entry name" value="Protein kinase-like (PK-like)"/>
    <property type="match status" value="1"/>
</dbReference>
<reference evidence="15 16" key="1">
    <citation type="submission" date="2024-04" db="EMBL/GenBank/DDBJ databases">
        <title>The reference genome of an endangered Asteraceae, Deinandra increscens subsp. villosa, native to the Central Coast of California.</title>
        <authorList>
            <person name="Guilliams M."/>
            <person name="Hasenstab-Lehman K."/>
            <person name="Meyer R."/>
            <person name="Mcevoy S."/>
        </authorList>
    </citation>
    <scope>NUCLEOTIDE SEQUENCE [LARGE SCALE GENOMIC DNA]</scope>
    <source>
        <tissue evidence="15">Leaf</tissue>
    </source>
</reference>
<evidence type="ECO:0000256" key="6">
    <source>
        <dbReference type="ARBA" id="ARBA00022741"/>
    </source>
</evidence>
<dbReference type="AlphaFoldDB" id="A0AAP0C9W3"/>
<evidence type="ECO:0000259" key="14">
    <source>
        <dbReference type="PROSITE" id="PS50816"/>
    </source>
</evidence>
<proteinExistence type="inferred from homology"/>
<dbReference type="PROSITE" id="PS00108">
    <property type="entry name" value="PROTEIN_KINASE_ST"/>
    <property type="match status" value="1"/>
</dbReference>
<dbReference type="EMBL" id="JBCNJP010004994">
    <property type="protein sequence ID" value="KAK9049749.1"/>
    <property type="molecule type" value="Genomic_DNA"/>
</dbReference>
<protein>
    <recommendedName>
        <fullName evidence="3">non-specific serine/threonine protein kinase</fullName>
        <ecNumber evidence="3">2.7.11.1</ecNumber>
    </recommendedName>
</protein>
<evidence type="ECO:0000256" key="1">
    <source>
        <dbReference type="ARBA" id="ARBA00001936"/>
    </source>
</evidence>
<evidence type="ECO:0000256" key="3">
    <source>
        <dbReference type="ARBA" id="ARBA00012513"/>
    </source>
</evidence>
<dbReference type="PANTHER" id="PTHR43895">
    <property type="entry name" value="CALCIUM/CALMODULIN-DEPENDENT PROTEIN KINASE KINASE-RELATED"/>
    <property type="match status" value="1"/>
</dbReference>
<dbReference type="Gene3D" id="3.30.310.80">
    <property type="entry name" value="Kinase associated domain 1, KA1"/>
    <property type="match status" value="1"/>
</dbReference>
<evidence type="ECO:0000256" key="9">
    <source>
        <dbReference type="ARBA" id="ARBA00023211"/>
    </source>
</evidence>
<keyword evidence="9" id="KW-0464">Manganese</keyword>
<dbReference type="PROSITE" id="PS50011">
    <property type="entry name" value="PROTEIN_KINASE_DOM"/>
    <property type="match status" value="1"/>
</dbReference>
<accession>A0AAP0C9W3</accession>
<evidence type="ECO:0000313" key="15">
    <source>
        <dbReference type="EMBL" id="KAK9049749.1"/>
    </source>
</evidence>
<gene>
    <name evidence="15" type="ORF">SSX86_031282</name>
</gene>
<dbReference type="InterPro" id="IPR008271">
    <property type="entry name" value="Ser/Thr_kinase_AS"/>
</dbReference>
<keyword evidence="5" id="KW-0808">Transferase</keyword>
<dbReference type="Pfam" id="PF03822">
    <property type="entry name" value="NAF"/>
    <property type="match status" value="1"/>
</dbReference>
<dbReference type="CDD" id="cd12195">
    <property type="entry name" value="CIPK_C"/>
    <property type="match status" value="1"/>
</dbReference>
<dbReference type="Pfam" id="PF00069">
    <property type="entry name" value="Pkinase"/>
    <property type="match status" value="1"/>
</dbReference>
<comment type="similarity">
    <text evidence="2">Belongs to the protein kinase superfamily. CAMK Ser/Thr protein kinase family. SNF1 subfamily.</text>
</comment>
<keyword evidence="16" id="KW-1185">Reference proteome</keyword>
<organism evidence="15 16">
    <name type="scientific">Deinandra increscens subsp. villosa</name>
    <dbReference type="NCBI Taxonomy" id="3103831"/>
    <lineage>
        <taxon>Eukaryota</taxon>
        <taxon>Viridiplantae</taxon>
        <taxon>Streptophyta</taxon>
        <taxon>Embryophyta</taxon>
        <taxon>Tracheophyta</taxon>
        <taxon>Spermatophyta</taxon>
        <taxon>Magnoliopsida</taxon>
        <taxon>eudicotyledons</taxon>
        <taxon>Gunneridae</taxon>
        <taxon>Pentapetalae</taxon>
        <taxon>asterids</taxon>
        <taxon>campanulids</taxon>
        <taxon>Asterales</taxon>
        <taxon>Asteraceae</taxon>
        <taxon>Asteroideae</taxon>
        <taxon>Heliantheae alliance</taxon>
        <taxon>Madieae</taxon>
        <taxon>Madiinae</taxon>
        <taxon>Deinandra</taxon>
    </lineage>
</organism>
<dbReference type="Proteomes" id="UP001408789">
    <property type="component" value="Unassembled WGS sequence"/>
</dbReference>
<comment type="catalytic activity">
    <reaction evidence="10">
        <text>L-threonyl-[protein] + ATP = O-phospho-L-threonyl-[protein] + ADP + H(+)</text>
        <dbReference type="Rhea" id="RHEA:46608"/>
        <dbReference type="Rhea" id="RHEA-COMP:11060"/>
        <dbReference type="Rhea" id="RHEA-COMP:11605"/>
        <dbReference type="ChEBI" id="CHEBI:15378"/>
        <dbReference type="ChEBI" id="CHEBI:30013"/>
        <dbReference type="ChEBI" id="CHEBI:30616"/>
        <dbReference type="ChEBI" id="CHEBI:61977"/>
        <dbReference type="ChEBI" id="CHEBI:456216"/>
        <dbReference type="EC" id="2.7.11.1"/>
    </reaction>
</comment>
<evidence type="ECO:0000256" key="4">
    <source>
        <dbReference type="ARBA" id="ARBA00022527"/>
    </source>
</evidence>
<feature type="domain" description="Protein kinase" evidence="13">
    <location>
        <begin position="1"/>
        <end position="178"/>
    </location>
</feature>
<evidence type="ECO:0000313" key="16">
    <source>
        <dbReference type="Proteomes" id="UP001408789"/>
    </source>
</evidence>
<dbReference type="SMART" id="SM00220">
    <property type="entry name" value="S_TKc"/>
    <property type="match status" value="1"/>
</dbReference>
<evidence type="ECO:0000256" key="8">
    <source>
        <dbReference type="ARBA" id="ARBA00022840"/>
    </source>
</evidence>
<evidence type="ECO:0000256" key="7">
    <source>
        <dbReference type="ARBA" id="ARBA00022777"/>
    </source>
</evidence>
<comment type="catalytic activity">
    <reaction evidence="11">
        <text>L-seryl-[protein] + ATP = O-phospho-L-seryl-[protein] + ADP + H(+)</text>
        <dbReference type="Rhea" id="RHEA:17989"/>
        <dbReference type="Rhea" id="RHEA-COMP:9863"/>
        <dbReference type="Rhea" id="RHEA-COMP:11604"/>
        <dbReference type="ChEBI" id="CHEBI:15378"/>
        <dbReference type="ChEBI" id="CHEBI:29999"/>
        <dbReference type="ChEBI" id="CHEBI:30616"/>
        <dbReference type="ChEBI" id="CHEBI:83421"/>
        <dbReference type="ChEBI" id="CHEBI:456216"/>
        <dbReference type="EC" id="2.7.11.1"/>
    </reaction>
</comment>
<dbReference type="InterPro" id="IPR000719">
    <property type="entry name" value="Prot_kinase_dom"/>
</dbReference>
<dbReference type="GO" id="GO:0005524">
    <property type="term" value="F:ATP binding"/>
    <property type="evidence" value="ECO:0007669"/>
    <property type="project" value="UniProtKB-KW"/>
</dbReference>
<comment type="cofactor">
    <cofactor evidence="1">
        <name>Mn(2+)</name>
        <dbReference type="ChEBI" id="CHEBI:29035"/>
    </cofactor>
</comment>
<dbReference type="PROSITE" id="PS50816">
    <property type="entry name" value="NAF"/>
    <property type="match status" value="1"/>
</dbReference>
<keyword evidence="6" id="KW-0547">Nucleotide-binding</keyword>
<dbReference type="InterPro" id="IPR011009">
    <property type="entry name" value="Kinase-like_dom_sf"/>
</dbReference>
<evidence type="ECO:0000256" key="5">
    <source>
        <dbReference type="ARBA" id="ARBA00022679"/>
    </source>
</evidence>
<dbReference type="InterPro" id="IPR004041">
    <property type="entry name" value="NAF_dom"/>
</dbReference>
<evidence type="ECO:0000256" key="11">
    <source>
        <dbReference type="ARBA" id="ARBA00048679"/>
    </source>
</evidence>
<keyword evidence="7" id="KW-0418">Kinase</keyword>
<sequence>MEYVKGGELFNTVAKGRLKEEVARNYFQQLISAVTFCHARGVFHRDLKPENILLDEDGNVKVSDFGLSAISDQIRGDGLFHTFCGTPAYVAPEVLGRKGYEAAKVDVWSCGVILFVLMAGYLPFNDHNVMVMYKKIYKGIFRCPRWFSPELTRLLKRVLHTNPETRMTIPEIMENRWFKKGFRDIKFYVEDDKLFSVKDEVKDGEIEADEIDYSDFNPESPTEVVERKRLTNMSRPASLNAFDLISFSRGFSLSGLFEDGGEESRFVTGASVSIIVSKFEEIGKVVSFTVRRKDFRVSLEGSREGVKGPLTITAEIFELTPNLRVVEVKKKAGDKVEYDEFLESQLRPRLRALMLPEPVSDNTLDV</sequence>
<name>A0AAP0C9W3_9ASTR</name>
<dbReference type="Gene3D" id="1.10.510.10">
    <property type="entry name" value="Transferase(Phosphotransferase) domain 1"/>
    <property type="match status" value="1"/>
</dbReference>
<dbReference type="FunFam" id="1.10.510.10:FF:000303">
    <property type="entry name" value="Non-specific serine/threonine protein kinase"/>
    <property type="match status" value="1"/>
</dbReference>
<keyword evidence="8" id="KW-0067">ATP-binding</keyword>
<dbReference type="PANTHER" id="PTHR43895:SF166">
    <property type="entry name" value="GPCR KINASE, CALCIUM_CALMODULIN-DEPENDENT_CALCIUM-DEPENDENT PROTEIN KINASE-RELATED"/>
    <property type="match status" value="1"/>
</dbReference>
<comment type="caution">
    <text evidence="15">The sequence shown here is derived from an EMBL/GenBank/DDBJ whole genome shotgun (WGS) entry which is preliminary data.</text>
</comment>
<feature type="domain" description="NAF" evidence="14">
    <location>
        <begin position="234"/>
        <end position="258"/>
    </location>
</feature>
<dbReference type="GO" id="GO:0007165">
    <property type="term" value="P:signal transduction"/>
    <property type="evidence" value="ECO:0007669"/>
    <property type="project" value="InterPro"/>
</dbReference>
<evidence type="ECO:0000256" key="2">
    <source>
        <dbReference type="ARBA" id="ARBA00006234"/>
    </source>
</evidence>
<evidence type="ECO:0000256" key="10">
    <source>
        <dbReference type="ARBA" id="ARBA00047899"/>
    </source>
</evidence>
<keyword evidence="4" id="KW-0723">Serine/threonine-protein kinase</keyword>
<dbReference type="FunFam" id="3.30.310.80:FF:000005">
    <property type="entry name" value="Non-specific serine/threonine protein kinase"/>
    <property type="match status" value="1"/>
</dbReference>